<name>A0A7W6EQH6_9BACT</name>
<dbReference type="Proteomes" id="UP000541352">
    <property type="component" value="Unassembled WGS sequence"/>
</dbReference>
<evidence type="ECO:0008006" key="3">
    <source>
        <dbReference type="Google" id="ProtNLM"/>
    </source>
</evidence>
<reference evidence="1 2" key="1">
    <citation type="submission" date="2020-08" db="EMBL/GenBank/DDBJ databases">
        <title>Genomic Encyclopedia of Type Strains, Phase IV (KMG-IV): sequencing the most valuable type-strain genomes for metagenomic binning, comparative biology and taxonomic classification.</title>
        <authorList>
            <person name="Goeker M."/>
        </authorList>
    </citation>
    <scope>NUCLEOTIDE SEQUENCE [LARGE SCALE GENOMIC DNA]</scope>
    <source>
        <strain evidence="1 2">DSM 17976</strain>
    </source>
</reference>
<dbReference type="AlphaFoldDB" id="A0A7W6EQH6"/>
<evidence type="ECO:0000313" key="2">
    <source>
        <dbReference type="Proteomes" id="UP000541352"/>
    </source>
</evidence>
<sequence length="245" mass="28930">MIKVFTKTGDEKWILVHIEVQANTDNLFAHRMFQYFYRIYDRYQRPITAFAILTDKNKRFKPLYFEESYLGTKLRYDFNTYKVLEQNPEVLTNSNNPFAMVVLTVLVALQKGKVTESELLNQKIDLLKRLISKGYSRDKIEALMGFLKLYVRFGKNENDVKFDKAIEQLLNKPKETMGIVEFVLERERRLGEKKGIEKGIEKERYERNFAFVSRLLKETDFDDAKIAELASVPLEFVQNVRQQNA</sequence>
<dbReference type="EMBL" id="JACIBY010000005">
    <property type="protein sequence ID" value="MBB3838665.1"/>
    <property type="molecule type" value="Genomic_DNA"/>
</dbReference>
<protein>
    <recommendedName>
        <fullName evidence="3">Transposase (putative) YhgA-like domain-containing protein</fullName>
    </recommendedName>
</protein>
<proteinExistence type="predicted"/>
<keyword evidence="2" id="KW-1185">Reference proteome</keyword>
<comment type="caution">
    <text evidence="1">The sequence shown here is derived from an EMBL/GenBank/DDBJ whole genome shotgun (WGS) entry which is preliminary data.</text>
</comment>
<dbReference type="PANTHER" id="PTHR35586">
    <property type="entry name" value="SLL1691 PROTEIN"/>
    <property type="match status" value="1"/>
</dbReference>
<dbReference type="PANTHER" id="PTHR35586:SF1">
    <property type="entry name" value="SLL1691 PROTEIN"/>
    <property type="match status" value="1"/>
</dbReference>
<organism evidence="1 2">
    <name type="scientific">Runella defluvii</name>
    <dbReference type="NCBI Taxonomy" id="370973"/>
    <lineage>
        <taxon>Bacteria</taxon>
        <taxon>Pseudomonadati</taxon>
        <taxon>Bacteroidota</taxon>
        <taxon>Cytophagia</taxon>
        <taxon>Cytophagales</taxon>
        <taxon>Spirosomataceae</taxon>
        <taxon>Runella</taxon>
    </lineage>
</organism>
<gene>
    <name evidence="1" type="ORF">FHS57_002671</name>
</gene>
<accession>A0A7W6EQH6</accession>
<evidence type="ECO:0000313" key="1">
    <source>
        <dbReference type="EMBL" id="MBB3838665.1"/>
    </source>
</evidence>